<evidence type="ECO:0000313" key="3">
    <source>
        <dbReference type="Proteomes" id="UP001320843"/>
    </source>
</evidence>
<accession>A0ABT3E134</accession>
<feature type="chain" id="PRO_5045799665" evidence="1">
    <location>
        <begin position="24"/>
        <end position="109"/>
    </location>
</feature>
<evidence type="ECO:0000256" key="1">
    <source>
        <dbReference type="SAM" id="SignalP"/>
    </source>
</evidence>
<name>A0ABT3E134_9XANT</name>
<gene>
    <name evidence="2" type="ORF">NB700_004048</name>
</gene>
<reference evidence="2 3" key="1">
    <citation type="submission" date="2022-06" db="EMBL/GenBank/DDBJ databases">
        <title>Dynamics of rice microbiomes reveals core vertical transmitted seed endophytes.</title>
        <authorList>
            <person name="Liao K."/>
            <person name="Zhang X."/>
        </authorList>
    </citation>
    <scope>NUCLEOTIDE SEQUENCE [LARGE SCALE GENOMIC DNA]</scope>
    <source>
        <strain evidence="2 3">YT10-10-1</strain>
    </source>
</reference>
<proteinExistence type="predicted"/>
<keyword evidence="1" id="KW-0732">Signal</keyword>
<evidence type="ECO:0000313" key="2">
    <source>
        <dbReference type="EMBL" id="MCW0401492.1"/>
    </source>
</evidence>
<protein>
    <submittedName>
        <fullName evidence="2">Uncharacterized protein</fullName>
    </submittedName>
</protein>
<feature type="signal peptide" evidence="1">
    <location>
        <begin position="1"/>
        <end position="23"/>
    </location>
</feature>
<keyword evidence="3" id="KW-1185">Reference proteome</keyword>
<dbReference type="Proteomes" id="UP001320843">
    <property type="component" value="Unassembled WGS sequence"/>
</dbReference>
<comment type="caution">
    <text evidence="2">The sequence shown here is derived from an EMBL/GenBank/DDBJ whole genome shotgun (WGS) entry which is preliminary data.</text>
</comment>
<dbReference type="RefSeq" id="WP_152182509.1">
    <property type="nucleotide sequence ID" value="NZ_CP099530.1"/>
</dbReference>
<organism evidence="2 3">
    <name type="scientific">Xanthomonas sacchari</name>
    <dbReference type="NCBI Taxonomy" id="56458"/>
    <lineage>
        <taxon>Bacteria</taxon>
        <taxon>Pseudomonadati</taxon>
        <taxon>Pseudomonadota</taxon>
        <taxon>Gammaproteobacteria</taxon>
        <taxon>Lysobacterales</taxon>
        <taxon>Lysobacteraceae</taxon>
        <taxon>Xanthomonas</taxon>
    </lineage>
</organism>
<sequence>MKQTRAPWSVGLLFLGAAALAQAEPTSDLVSVVSLRPYIGDSMVYIEVDSDALCGTLTFTIDTSQPNGKEVYAAAMTALTTGKKVRLEVPTSIGCKGWGSKLQSIYIYR</sequence>
<dbReference type="EMBL" id="JANFWR010000048">
    <property type="protein sequence ID" value="MCW0401492.1"/>
    <property type="molecule type" value="Genomic_DNA"/>
</dbReference>